<evidence type="ECO:0000259" key="2">
    <source>
        <dbReference type="Pfam" id="PF01370"/>
    </source>
</evidence>
<proteinExistence type="predicted"/>
<dbReference type="InterPro" id="IPR001509">
    <property type="entry name" value="Epimerase_deHydtase"/>
</dbReference>
<dbReference type="Pfam" id="PF01370">
    <property type="entry name" value="Epimerase"/>
    <property type="match status" value="1"/>
</dbReference>
<dbReference type="CDD" id="cd05228">
    <property type="entry name" value="AR_FR_like_1_SDR_e"/>
    <property type="match status" value="1"/>
</dbReference>
<keyword evidence="4" id="KW-1185">Reference proteome</keyword>
<dbReference type="InterPro" id="IPR036291">
    <property type="entry name" value="NAD(P)-bd_dom_sf"/>
</dbReference>
<comment type="caution">
    <text evidence="3">The sequence shown here is derived from an EMBL/GenBank/DDBJ whole genome shotgun (WGS) entry which is preliminary data.</text>
</comment>
<sequence>MIAVTGATGHIGNVLVRKLLARGETVRVIVPPFEDIKPLNGLEVEIVEGDVRDVDSLIKAFRGAEIVYHLAGIVTISSGNDDFLHQVNVEGTKNVVIACLKNNVKRMVYVSSVHALKEPPHGTVIDETCDYDPECTRGSYDRSKALASLEVIKGIDKNLDAVLVCPSGVIGPYDYRISQMGHLFINFMKGNLKARVDGAYDFVDVRDVAEGIILACKKGKCGESYVLAGEQISVQDLFLELEKLTGIKAPSLKIPLWLFKAVSKISPLYYKVTGKEPLFTTYSIEVINSNSKISSNKAFNELDYFPRPIKESIKDSVEWIRKNIEF</sequence>
<keyword evidence="1" id="KW-0560">Oxidoreductase</keyword>
<dbReference type="EMBL" id="LMVM01000023">
    <property type="protein sequence ID" value="PAV04537.1"/>
    <property type="molecule type" value="Genomic_DNA"/>
</dbReference>
<dbReference type="GO" id="GO:0016616">
    <property type="term" value="F:oxidoreductase activity, acting on the CH-OH group of donors, NAD or NADP as acceptor"/>
    <property type="evidence" value="ECO:0007669"/>
    <property type="project" value="TreeGrafter"/>
</dbReference>
<dbReference type="PANTHER" id="PTHR10366:SF831">
    <property type="entry name" value="NAD-DEPENDENT EPIMERASE_DEHYDRATASE DOMAIN-CONTAINING PROTEIN"/>
    <property type="match status" value="1"/>
</dbReference>
<feature type="domain" description="NAD-dependent epimerase/dehydratase" evidence="2">
    <location>
        <begin position="2"/>
        <end position="228"/>
    </location>
</feature>
<gene>
    <name evidence="3" type="ORF">ASJ80_06835</name>
</gene>
<dbReference type="SUPFAM" id="SSF51735">
    <property type="entry name" value="NAD(P)-binding Rossmann-fold domains"/>
    <property type="match status" value="1"/>
</dbReference>
<evidence type="ECO:0000256" key="1">
    <source>
        <dbReference type="ARBA" id="ARBA00023002"/>
    </source>
</evidence>
<dbReference type="PANTHER" id="PTHR10366">
    <property type="entry name" value="NAD DEPENDENT EPIMERASE/DEHYDRATASE"/>
    <property type="match status" value="1"/>
</dbReference>
<dbReference type="Gene3D" id="3.40.50.720">
    <property type="entry name" value="NAD(P)-binding Rossmann-like Domain"/>
    <property type="match status" value="1"/>
</dbReference>
<reference evidence="3 4" key="1">
    <citation type="journal article" date="2017" name="BMC Genomics">
        <title>Genomic analysis of methanogenic archaea reveals a shift towards energy conservation.</title>
        <authorList>
            <person name="Gilmore S.P."/>
            <person name="Henske J.K."/>
            <person name="Sexton J.A."/>
            <person name="Solomon K.V."/>
            <person name="Seppala S."/>
            <person name="Yoo J.I."/>
            <person name="Huyett L.M."/>
            <person name="Pressman A."/>
            <person name="Cogan J.Z."/>
            <person name="Kivenson V."/>
            <person name="Peng X."/>
            <person name="Tan Y."/>
            <person name="Valentine D.L."/>
            <person name="O'Malley M.A."/>
        </authorList>
    </citation>
    <scope>NUCLEOTIDE SEQUENCE [LARGE SCALE GENOMIC DNA]</scope>
    <source>
        <strain evidence="3 4">M.o.H.</strain>
    </source>
</reference>
<evidence type="ECO:0000313" key="3">
    <source>
        <dbReference type="EMBL" id="PAV04537.1"/>
    </source>
</evidence>
<organism evidence="3 4">
    <name type="scientific">Methanobacterium bryantii</name>
    <dbReference type="NCBI Taxonomy" id="2161"/>
    <lineage>
        <taxon>Archaea</taxon>
        <taxon>Methanobacteriati</taxon>
        <taxon>Methanobacteriota</taxon>
        <taxon>Methanomada group</taxon>
        <taxon>Methanobacteria</taxon>
        <taxon>Methanobacteriales</taxon>
        <taxon>Methanobacteriaceae</taxon>
        <taxon>Methanobacterium</taxon>
    </lineage>
</organism>
<evidence type="ECO:0000313" key="4">
    <source>
        <dbReference type="Proteomes" id="UP000217784"/>
    </source>
</evidence>
<dbReference type="Proteomes" id="UP000217784">
    <property type="component" value="Unassembled WGS sequence"/>
</dbReference>
<dbReference type="OrthoDB" id="4907at2157"/>
<name>A0A2A2H591_METBR</name>
<dbReference type="AlphaFoldDB" id="A0A2A2H591"/>
<dbReference type="InterPro" id="IPR050425">
    <property type="entry name" value="NAD(P)_dehydrat-like"/>
</dbReference>
<accession>A0A2A2H591</accession>
<dbReference type="RefSeq" id="WP_069582825.1">
    <property type="nucleotide sequence ID" value="NZ_LMVM01000023.1"/>
</dbReference>
<protein>
    <submittedName>
        <fullName evidence="3">Epimerase</fullName>
    </submittedName>
</protein>